<dbReference type="Proteomes" id="UP000054248">
    <property type="component" value="Unassembled WGS sequence"/>
</dbReference>
<dbReference type="AlphaFoldDB" id="A0A0C3LTG3"/>
<dbReference type="PANTHER" id="PTHR47204:SF1">
    <property type="entry name" value="RIBONUCLEASE H2 SUBUNIT C"/>
    <property type="match status" value="1"/>
</dbReference>
<protein>
    <submittedName>
        <fullName evidence="2">Uncharacterized protein</fullName>
    </submittedName>
</protein>
<evidence type="ECO:0000256" key="1">
    <source>
        <dbReference type="SAM" id="MobiDB-lite"/>
    </source>
</evidence>
<gene>
    <name evidence="2" type="ORF">M407DRAFT_25920</name>
</gene>
<feature type="compositionally biased region" description="Basic and acidic residues" evidence="1">
    <location>
        <begin position="132"/>
        <end position="143"/>
    </location>
</feature>
<accession>A0A0C3LTG3</accession>
<dbReference type="InterPro" id="IPR013924">
    <property type="entry name" value="RNase_H2_suC"/>
</dbReference>
<feature type="region of interest" description="Disordered" evidence="1">
    <location>
        <begin position="130"/>
        <end position="160"/>
    </location>
</feature>
<proteinExistence type="predicted"/>
<dbReference type="PANTHER" id="PTHR47204">
    <property type="entry name" value="OS02G0168900 PROTEIN"/>
    <property type="match status" value="1"/>
</dbReference>
<dbReference type="CDD" id="cd09271">
    <property type="entry name" value="RNase_H2-C"/>
    <property type="match status" value="1"/>
</dbReference>
<dbReference type="Pfam" id="PF08615">
    <property type="entry name" value="RNase_H2_suC"/>
    <property type="match status" value="1"/>
</dbReference>
<feature type="region of interest" description="Disordered" evidence="1">
    <location>
        <begin position="41"/>
        <end position="91"/>
    </location>
</feature>
<dbReference type="OrthoDB" id="6222486at2759"/>
<dbReference type="GO" id="GO:0006401">
    <property type="term" value="P:RNA catabolic process"/>
    <property type="evidence" value="ECO:0007669"/>
    <property type="project" value="InterPro"/>
</dbReference>
<dbReference type="STRING" id="1051891.A0A0C3LTG3"/>
<reference evidence="2 3" key="1">
    <citation type="submission" date="2014-04" db="EMBL/GenBank/DDBJ databases">
        <authorList>
            <consortium name="DOE Joint Genome Institute"/>
            <person name="Kuo A."/>
            <person name="Girlanda M."/>
            <person name="Perotto S."/>
            <person name="Kohler A."/>
            <person name="Nagy L.G."/>
            <person name="Floudas D."/>
            <person name="Copeland A."/>
            <person name="Barry K.W."/>
            <person name="Cichocki N."/>
            <person name="Veneault-Fourrey C."/>
            <person name="LaButti K."/>
            <person name="Lindquist E.A."/>
            <person name="Lipzen A."/>
            <person name="Lundell T."/>
            <person name="Morin E."/>
            <person name="Murat C."/>
            <person name="Sun H."/>
            <person name="Tunlid A."/>
            <person name="Henrissat B."/>
            <person name="Grigoriev I.V."/>
            <person name="Hibbett D.S."/>
            <person name="Martin F."/>
            <person name="Nordberg H.P."/>
            <person name="Cantor M.N."/>
            <person name="Hua S.X."/>
        </authorList>
    </citation>
    <scope>NUCLEOTIDE SEQUENCE [LARGE SCALE GENOMIC DNA]</scope>
    <source>
        <strain evidence="2 3">MUT 4182</strain>
    </source>
</reference>
<evidence type="ECO:0000313" key="3">
    <source>
        <dbReference type="Proteomes" id="UP000054248"/>
    </source>
</evidence>
<dbReference type="EMBL" id="KN823056">
    <property type="protein sequence ID" value="KIO24677.1"/>
    <property type="molecule type" value="Genomic_DNA"/>
</dbReference>
<dbReference type="HOGENOM" id="CLU_071098_0_0_1"/>
<keyword evidence="3" id="KW-1185">Reference proteome</keyword>
<organism evidence="2 3">
    <name type="scientific">Tulasnella calospora MUT 4182</name>
    <dbReference type="NCBI Taxonomy" id="1051891"/>
    <lineage>
        <taxon>Eukaryota</taxon>
        <taxon>Fungi</taxon>
        <taxon>Dikarya</taxon>
        <taxon>Basidiomycota</taxon>
        <taxon>Agaricomycotina</taxon>
        <taxon>Agaricomycetes</taxon>
        <taxon>Cantharellales</taxon>
        <taxon>Tulasnellaceae</taxon>
        <taxon>Tulasnella</taxon>
    </lineage>
</organism>
<dbReference type="GO" id="GO:0032299">
    <property type="term" value="C:ribonuclease H2 complex"/>
    <property type="evidence" value="ECO:0007669"/>
    <property type="project" value="InterPro"/>
</dbReference>
<name>A0A0C3LTG3_9AGAM</name>
<dbReference type="Gene3D" id="2.40.128.680">
    <property type="match status" value="1"/>
</dbReference>
<sequence>MASKSSGIMIVPSQTTPKDASLHLMPFNIAYTGPAPLSLYWNVRDEPEEEEKDEAKPNPAPSASPSDTQVAEADSQESSASTLVDAPVANSLKDKAKSLQKRFIAAFRGRRLHGLEVGLPPGYSGVVLVGAKEADEPSDDTKTGTKRKRGAAKDDGGAAKKLKQVAKTVVSGVTGDEGEAPPPAKQFTPAGTFSSFVAWAPDRKFDEKDDQYVRSLDEWVRLSALIHSAT</sequence>
<reference evidence="3" key="2">
    <citation type="submission" date="2015-01" db="EMBL/GenBank/DDBJ databases">
        <title>Evolutionary Origins and Diversification of the Mycorrhizal Mutualists.</title>
        <authorList>
            <consortium name="DOE Joint Genome Institute"/>
            <consortium name="Mycorrhizal Genomics Consortium"/>
            <person name="Kohler A."/>
            <person name="Kuo A."/>
            <person name="Nagy L.G."/>
            <person name="Floudas D."/>
            <person name="Copeland A."/>
            <person name="Barry K.W."/>
            <person name="Cichocki N."/>
            <person name="Veneault-Fourrey C."/>
            <person name="LaButti K."/>
            <person name="Lindquist E.A."/>
            <person name="Lipzen A."/>
            <person name="Lundell T."/>
            <person name="Morin E."/>
            <person name="Murat C."/>
            <person name="Riley R."/>
            <person name="Ohm R."/>
            <person name="Sun H."/>
            <person name="Tunlid A."/>
            <person name="Henrissat B."/>
            <person name="Grigoriev I.V."/>
            <person name="Hibbett D.S."/>
            <person name="Martin F."/>
        </authorList>
    </citation>
    <scope>NUCLEOTIDE SEQUENCE [LARGE SCALE GENOMIC DNA]</scope>
    <source>
        <strain evidence="3">MUT 4182</strain>
    </source>
</reference>
<evidence type="ECO:0000313" key="2">
    <source>
        <dbReference type="EMBL" id="KIO24677.1"/>
    </source>
</evidence>